<reference evidence="6 7" key="1">
    <citation type="submission" date="2016-10" db="EMBL/GenBank/DDBJ databases">
        <authorList>
            <person name="de Groot N.N."/>
        </authorList>
    </citation>
    <scope>NUCLEOTIDE SEQUENCE [LARGE SCALE GENOMIC DNA]</scope>
    <source>
        <strain evidence="6 7">DSM 44908</strain>
    </source>
</reference>
<evidence type="ECO:0000256" key="4">
    <source>
        <dbReference type="ARBA" id="ARBA00023136"/>
    </source>
</evidence>
<dbReference type="OrthoDB" id="4640601at2"/>
<evidence type="ECO:0000256" key="5">
    <source>
        <dbReference type="SAM" id="Phobius"/>
    </source>
</evidence>
<comment type="subcellular location">
    <subcellularLocation>
        <location evidence="1">Membrane</location>
        <topology evidence="1">Multi-pass membrane protein</topology>
    </subcellularLocation>
</comment>
<evidence type="ECO:0000313" key="7">
    <source>
        <dbReference type="Proteomes" id="UP000182054"/>
    </source>
</evidence>
<dbReference type="GO" id="GO:0005886">
    <property type="term" value="C:plasma membrane"/>
    <property type="evidence" value="ECO:0007669"/>
    <property type="project" value="TreeGrafter"/>
</dbReference>
<dbReference type="PANTHER" id="PTHR33514:SF13">
    <property type="entry name" value="PROTEIN ABCI12, CHLOROPLASTIC"/>
    <property type="match status" value="1"/>
</dbReference>
<sequence>MKGTLLRELPLSTPMHRLWAGTKLVAVAVISVSLLVWPTWPMVGAIAGLLLVAAVVARVPLRAVPIPPWWLWGLVAFGAAVNAVVSPEAVWLYARGILFAVVLLWATITMAWTTAMADVAPAFATLLAPLRKLGAPVDDWAVSTALLLRALPMLLDDVQVLVAARRLRPRKGTRNGKAQDTFLVDIMAAIVSVAIRRSADMGEAIAVRGGTGSITATRARPGLRDAAATAIVIAVCVAGAVSS</sequence>
<proteinExistence type="predicted"/>
<dbReference type="RefSeq" id="WP_068365191.1">
    <property type="nucleotide sequence ID" value="NZ_FOJN01000011.1"/>
</dbReference>
<keyword evidence="4 5" id="KW-0472">Membrane</keyword>
<feature type="transmembrane region" description="Helical" evidence="5">
    <location>
        <begin position="24"/>
        <end position="57"/>
    </location>
</feature>
<accession>A0A1I0TYT2</accession>
<keyword evidence="2 5" id="KW-0812">Transmembrane</keyword>
<evidence type="ECO:0000256" key="3">
    <source>
        <dbReference type="ARBA" id="ARBA00022989"/>
    </source>
</evidence>
<evidence type="ECO:0000256" key="2">
    <source>
        <dbReference type="ARBA" id="ARBA00022692"/>
    </source>
</evidence>
<dbReference type="Proteomes" id="UP000182054">
    <property type="component" value="Unassembled WGS sequence"/>
</dbReference>
<dbReference type="EMBL" id="FOJN01000011">
    <property type="protein sequence ID" value="SFA56800.1"/>
    <property type="molecule type" value="Genomic_DNA"/>
</dbReference>
<feature type="transmembrane region" description="Helical" evidence="5">
    <location>
        <begin position="69"/>
        <end position="85"/>
    </location>
</feature>
<dbReference type="AlphaFoldDB" id="A0A1I0TYT2"/>
<dbReference type="CDD" id="cd16914">
    <property type="entry name" value="EcfT"/>
    <property type="match status" value="1"/>
</dbReference>
<keyword evidence="3 5" id="KW-1133">Transmembrane helix</keyword>
<evidence type="ECO:0000313" key="6">
    <source>
        <dbReference type="EMBL" id="SFA56800.1"/>
    </source>
</evidence>
<gene>
    <name evidence="6" type="ORF">SAMN05444374_1115</name>
</gene>
<dbReference type="InterPro" id="IPR003339">
    <property type="entry name" value="ABC/ECF_trnsptr_transmembrane"/>
</dbReference>
<name>A0A1I0TYT2_9NOCA</name>
<protein>
    <submittedName>
        <fullName evidence="6">Energy-coupling factor transport system permease protein</fullName>
    </submittedName>
</protein>
<dbReference type="Pfam" id="PF02361">
    <property type="entry name" value="CbiQ"/>
    <property type="match status" value="1"/>
</dbReference>
<dbReference type="GeneID" id="85486585"/>
<organism evidence="6 7">
    <name type="scientific">Rhodococcoides kroppenstedtii</name>
    <dbReference type="NCBI Taxonomy" id="293050"/>
    <lineage>
        <taxon>Bacteria</taxon>
        <taxon>Bacillati</taxon>
        <taxon>Actinomycetota</taxon>
        <taxon>Actinomycetes</taxon>
        <taxon>Mycobacteriales</taxon>
        <taxon>Nocardiaceae</taxon>
        <taxon>Rhodococcoides</taxon>
    </lineage>
</organism>
<evidence type="ECO:0000256" key="1">
    <source>
        <dbReference type="ARBA" id="ARBA00004141"/>
    </source>
</evidence>
<dbReference type="PANTHER" id="PTHR33514">
    <property type="entry name" value="PROTEIN ABCI12, CHLOROPLASTIC"/>
    <property type="match status" value="1"/>
</dbReference>
<feature type="transmembrane region" description="Helical" evidence="5">
    <location>
        <begin position="97"/>
        <end position="120"/>
    </location>
</feature>